<gene>
    <name evidence="3" type="ORF">GCM10023336_56260</name>
</gene>
<reference evidence="4" key="1">
    <citation type="journal article" date="2019" name="Int. J. Syst. Evol. Microbiol.">
        <title>The Global Catalogue of Microorganisms (GCM) 10K type strain sequencing project: providing services to taxonomists for standard genome sequencing and annotation.</title>
        <authorList>
            <consortium name="The Broad Institute Genomics Platform"/>
            <consortium name="The Broad Institute Genome Sequencing Center for Infectious Disease"/>
            <person name="Wu L."/>
            <person name="Ma J."/>
        </authorList>
    </citation>
    <scope>NUCLEOTIDE SEQUENCE [LARGE SCALE GENOMIC DNA]</scope>
    <source>
        <strain evidence="4">JCM 18410</strain>
    </source>
</reference>
<comment type="caution">
    <text evidence="3">The sequence shown here is derived from an EMBL/GenBank/DDBJ whole genome shotgun (WGS) entry which is preliminary data.</text>
</comment>
<name>A0ABP9L805_9ACTN</name>
<dbReference type="Proteomes" id="UP001500124">
    <property type="component" value="Unassembled WGS sequence"/>
</dbReference>
<dbReference type="RefSeq" id="WP_345670872.1">
    <property type="nucleotide sequence ID" value="NZ_BAABKC010000087.1"/>
</dbReference>
<protein>
    <submittedName>
        <fullName evidence="3">Uncharacterized protein</fullName>
    </submittedName>
</protein>
<evidence type="ECO:0000256" key="2">
    <source>
        <dbReference type="SAM" id="Phobius"/>
    </source>
</evidence>
<evidence type="ECO:0000256" key="1">
    <source>
        <dbReference type="SAM" id="MobiDB-lite"/>
    </source>
</evidence>
<keyword evidence="2" id="KW-0812">Transmembrane</keyword>
<sequence>MPSAPGTLKFAAYALLLMALAHPALVPPALAVVAVGLALAHLSLVLTVATVTVLLVRAFPDARRWLVRAWDASVDAVARRFLDLDTDPTGNYRPPTRTLNLGMQSLEP</sequence>
<organism evidence="3 4">
    <name type="scientific">Streptomyces similanensis</name>
    <dbReference type="NCBI Taxonomy" id="1274988"/>
    <lineage>
        <taxon>Bacteria</taxon>
        <taxon>Bacillati</taxon>
        <taxon>Actinomycetota</taxon>
        <taxon>Actinomycetes</taxon>
        <taxon>Kitasatosporales</taxon>
        <taxon>Streptomycetaceae</taxon>
        <taxon>Streptomyces</taxon>
    </lineage>
</organism>
<accession>A0ABP9L805</accession>
<dbReference type="EMBL" id="BAABKC010000087">
    <property type="protein sequence ID" value="GAA5070789.1"/>
    <property type="molecule type" value="Genomic_DNA"/>
</dbReference>
<keyword evidence="2" id="KW-0472">Membrane</keyword>
<feature type="region of interest" description="Disordered" evidence="1">
    <location>
        <begin position="88"/>
        <end position="108"/>
    </location>
</feature>
<feature type="transmembrane region" description="Helical" evidence="2">
    <location>
        <begin position="41"/>
        <end position="59"/>
    </location>
</feature>
<evidence type="ECO:0000313" key="3">
    <source>
        <dbReference type="EMBL" id="GAA5070789.1"/>
    </source>
</evidence>
<proteinExistence type="predicted"/>
<keyword evidence="2" id="KW-1133">Transmembrane helix</keyword>
<keyword evidence="4" id="KW-1185">Reference proteome</keyword>
<feature type="compositionally biased region" description="Polar residues" evidence="1">
    <location>
        <begin position="97"/>
        <end position="108"/>
    </location>
</feature>
<evidence type="ECO:0000313" key="4">
    <source>
        <dbReference type="Proteomes" id="UP001500124"/>
    </source>
</evidence>